<reference evidence="1 2" key="2">
    <citation type="submission" date="2008-10" db="EMBL/GenBank/DDBJ databases">
        <authorList>
            <person name="Fulton L."/>
            <person name="Clifton S."/>
            <person name="Fulton B."/>
            <person name="Xu J."/>
            <person name="Minx P."/>
            <person name="Pepin K.H."/>
            <person name="Johnson M."/>
            <person name="Bhonagiri V."/>
            <person name="Nash W.E."/>
            <person name="Mardis E.R."/>
            <person name="Wilson R.K."/>
        </authorList>
    </citation>
    <scope>NUCLEOTIDE SEQUENCE [LARGE SCALE GENOMIC DNA]</scope>
    <source>
        <strain evidence="1 2">DSM 16992</strain>
    </source>
</reference>
<evidence type="ECO:0000313" key="2">
    <source>
        <dbReference type="Proteomes" id="UP000003882"/>
    </source>
</evidence>
<organism evidence="1 2">
    <name type="scientific">Bifidobacterium catenulatum DSM 16992 = JCM 1194 = LMG 11043</name>
    <dbReference type="NCBI Taxonomy" id="566552"/>
    <lineage>
        <taxon>Bacteria</taxon>
        <taxon>Bacillati</taxon>
        <taxon>Actinomycetota</taxon>
        <taxon>Actinomycetes</taxon>
        <taxon>Bifidobacteriales</taxon>
        <taxon>Bifidobacteriaceae</taxon>
        <taxon>Bifidobacterium</taxon>
    </lineage>
</organism>
<dbReference type="Proteomes" id="UP000003882">
    <property type="component" value="Unassembled WGS sequence"/>
</dbReference>
<evidence type="ECO:0000313" key="1">
    <source>
        <dbReference type="EMBL" id="EEB22377.1"/>
    </source>
</evidence>
<accession>B6XS58</accession>
<protein>
    <submittedName>
        <fullName evidence="1">Uncharacterized protein</fullName>
    </submittedName>
</protein>
<gene>
    <name evidence="1" type="ORF">BIFCAT_00006</name>
</gene>
<reference evidence="1 2" key="1">
    <citation type="submission" date="2008-10" db="EMBL/GenBank/DDBJ databases">
        <title>Draft genome sequence of Bifidobacterium catenulatum (DSM 16992).</title>
        <authorList>
            <person name="Sudarsanam P."/>
            <person name="Ley R."/>
            <person name="Guruge J."/>
            <person name="Turnbaugh P.J."/>
            <person name="Mahowald M."/>
            <person name="Liep D."/>
            <person name="Gordon J."/>
        </authorList>
    </citation>
    <scope>NUCLEOTIDE SEQUENCE [LARGE SCALE GENOMIC DNA]</scope>
    <source>
        <strain evidence="1 2">DSM 16992</strain>
    </source>
</reference>
<comment type="caution">
    <text evidence="1">The sequence shown here is derived from an EMBL/GenBank/DDBJ whole genome shotgun (WGS) entry which is preliminary data.</text>
</comment>
<name>B6XS58_9BIFI</name>
<sequence length="41" mass="4975">MRKSQFLIELWIHDRGFYDDFGTLRRTVPTATHARQVPWMP</sequence>
<dbReference type="AlphaFoldDB" id="B6XS58"/>
<dbReference type="EMBL" id="ABXY01000001">
    <property type="protein sequence ID" value="EEB22377.1"/>
    <property type="molecule type" value="Genomic_DNA"/>
</dbReference>
<proteinExistence type="predicted"/>